<dbReference type="EMBL" id="JBEUSY010000162">
    <property type="protein sequence ID" value="KAL1243786.1"/>
    <property type="molecule type" value="Genomic_DNA"/>
</dbReference>
<gene>
    <name evidence="2" type="ORF">TSPI_07632</name>
</gene>
<evidence type="ECO:0000313" key="2">
    <source>
        <dbReference type="EMBL" id="KAL1243786.1"/>
    </source>
</evidence>
<feature type="compositionally biased region" description="Basic and acidic residues" evidence="1">
    <location>
        <begin position="20"/>
        <end position="30"/>
    </location>
</feature>
<evidence type="ECO:0000313" key="3">
    <source>
        <dbReference type="Proteomes" id="UP001558632"/>
    </source>
</evidence>
<keyword evidence="3" id="KW-1185">Reference proteome</keyword>
<proteinExistence type="predicted"/>
<organism evidence="2 3">
    <name type="scientific">Trichinella spiralis</name>
    <name type="common">Trichina worm</name>
    <dbReference type="NCBI Taxonomy" id="6334"/>
    <lineage>
        <taxon>Eukaryota</taxon>
        <taxon>Metazoa</taxon>
        <taxon>Ecdysozoa</taxon>
        <taxon>Nematoda</taxon>
        <taxon>Enoplea</taxon>
        <taxon>Dorylaimia</taxon>
        <taxon>Trichinellida</taxon>
        <taxon>Trichinellidae</taxon>
        <taxon>Trichinella</taxon>
    </lineage>
</organism>
<protein>
    <submittedName>
        <fullName evidence="2">1-deoxy-D-xylulose 5-phosphate reductoisomerase</fullName>
    </submittedName>
</protein>
<sequence length="144" mass="16811">MEQQLNKAQIERSNYPSGKQKSECSKKFEQESEPSETQNFEKKRKKSQQSNNSTTKKLRGFSGLRFVVAVFRGEQCCCFLHDEMHGCGARYLEELKKSLGKEWQPVNGYGYWENRAWLRFAYIISQLRNGVLHLLISAKIKLQI</sequence>
<name>A0ABR3KT16_TRISP</name>
<comment type="caution">
    <text evidence="2">The sequence shown here is derived from an EMBL/GenBank/DDBJ whole genome shotgun (WGS) entry which is preliminary data.</text>
</comment>
<evidence type="ECO:0000256" key="1">
    <source>
        <dbReference type="SAM" id="MobiDB-lite"/>
    </source>
</evidence>
<feature type="region of interest" description="Disordered" evidence="1">
    <location>
        <begin position="1"/>
        <end position="56"/>
    </location>
</feature>
<reference evidence="2 3" key="1">
    <citation type="submission" date="2024-07" db="EMBL/GenBank/DDBJ databases">
        <title>Enhanced genomic and transcriptomic resources for Trichinella pseudospiralis and T. spiralis underpin the discovery of pronounced molecular differences between stages and species.</title>
        <authorList>
            <person name="Pasi K.K."/>
            <person name="La Rosa G."/>
            <person name="Gomez-Morales M.A."/>
            <person name="Tosini F."/>
            <person name="Sumanam S."/>
            <person name="Young N.D."/>
            <person name="Chang B.C."/>
            <person name="Robin G.B."/>
        </authorList>
    </citation>
    <scope>NUCLEOTIDE SEQUENCE [LARGE SCALE GENOMIC DNA]</scope>
    <source>
        <strain evidence="2">ISS534</strain>
    </source>
</reference>
<feature type="compositionally biased region" description="Polar residues" evidence="1">
    <location>
        <begin position="1"/>
        <end position="19"/>
    </location>
</feature>
<dbReference type="Proteomes" id="UP001558632">
    <property type="component" value="Unassembled WGS sequence"/>
</dbReference>
<accession>A0ABR3KT16</accession>